<dbReference type="InterPro" id="IPR010127">
    <property type="entry name" value="Phasin_subfam-1"/>
</dbReference>
<name>A0A809RXI4_9PROT</name>
<dbReference type="EMBL" id="AP021857">
    <property type="protein sequence ID" value="BBO21067.1"/>
    <property type="molecule type" value="Genomic_DNA"/>
</dbReference>
<accession>A0A809RXI4</accession>
<dbReference type="InterPro" id="IPR018968">
    <property type="entry name" value="Phasin"/>
</dbReference>
<protein>
    <submittedName>
        <fullName evidence="3">Phasin family protein</fullName>
    </submittedName>
</protein>
<feature type="coiled-coil region" evidence="1">
    <location>
        <begin position="70"/>
        <end position="97"/>
    </location>
</feature>
<evidence type="ECO:0000256" key="1">
    <source>
        <dbReference type="SAM" id="Coils"/>
    </source>
</evidence>
<feature type="domain" description="Phasin" evidence="2">
    <location>
        <begin position="4"/>
        <end position="102"/>
    </location>
</feature>
<keyword evidence="1" id="KW-0175">Coiled coil</keyword>
<dbReference type="KEGG" id="ddz:DSYM_17660"/>
<evidence type="ECO:0000313" key="3">
    <source>
        <dbReference type="EMBL" id="BBO21067.1"/>
    </source>
</evidence>
<dbReference type="NCBIfam" id="TIGR01841">
    <property type="entry name" value="phasin"/>
    <property type="match status" value="1"/>
</dbReference>
<dbReference type="Proteomes" id="UP000662914">
    <property type="component" value="Chromosome"/>
</dbReference>
<reference evidence="3" key="1">
    <citation type="journal article" name="DNA Res.">
        <title>The physiological potential of anammox bacteria as revealed by their core genome structure.</title>
        <authorList>
            <person name="Okubo T."/>
            <person name="Toyoda A."/>
            <person name="Fukuhara K."/>
            <person name="Uchiyama I."/>
            <person name="Harigaya Y."/>
            <person name="Kuroiwa M."/>
            <person name="Suzuki T."/>
            <person name="Murakami Y."/>
            <person name="Suwa Y."/>
            <person name="Takami H."/>
        </authorList>
    </citation>
    <scope>NUCLEOTIDE SEQUENCE</scope>
    <source>
        <strain evidence="3">317325-3</strain>
    </source>
</reference>
<evidence type="ECO:0000259" key="2">
    <source>
        <dbReference type="Pfam" id="PF09361"/>
    </source>
</evidence>
<dbReference type="AlphaFoldDB" id="A0A809RXI4"/>
<proteinExistence type="predicted"/>
<gene>
    <name evidence="3" type="ORF">DSYM_17660</name>
</gene>
<dbReference type="Pfam" id="PF09361">
    <property type="entry name" value="Phasin_2"/>
    <property type="match status" value="1"/>
</dbReference>
<organism evidence="3 4">
    <name type="scientific">Candidatus Desulfobacillus denitrificans</name>
    <dbReference type="NCBI Taxonomy" id="2608985"/>
    <lineage>
        <taxon>Bacteria</taxon>
        <taxon>Pseudomonadati</taxon>
        <taxon>Pseudomonadota</taxon>
        <taxon>Betaproteobacteria</taxon>
        <taxon>Candidatus Desulfobacillus</taxon>
    </lineage>
</organism>
<evidence type="ECO:0000313" key="4">
    <source>
        <dbReference type="Proteomes" id="UP000662914"/>
    </source>
</evidence>
<sequence>MSNEQISEMHRKNIDAAMKLTQMSLENSKRIMELQVETARALFEESVSNARAMTEAKDPQAALALRTQFAQETSQRMMEAMRRMAELTAEAQAEFNKMLGQQMAGTSQEMMENFKKMMSVSGLPGSGQDAFATMQKAFGTAKDAFDQIAKASTAAFNMGGGKGKSVKVE</sequence>